<accession>A0AAD9TFA9</accession>
<comment type="caution">
    <text evidence="4">The sequence shown here is derived from an EMBL/GenBank/DDBJ whole genome shotgun (WGS) entry which is preliminary data.</text>
</comment>
<dbReference type="EMBL" id="JANJYI010000009">
    <property type="protein sequence ID" value="KAK2635047.1"/>
    <property type="molecule type" value="Genomic_DNA"/>
</dbReference>
<evidence type="ECO:0000256" key="1">
    <source>
        <dbReference type="ARBA" id="ARBA00009861"/>
    </source>
</evidence>
<gene>
    <name evidence="4" type="ORF">Ddye_029839</name>
</gene>
<dbReference type="PANTHER" id="PTHR31623:SF83">
    <property type="entry name" value="ACETYL-COA-BENZYLALCOHOL ACETYLTRANSFERASE-LIKE"/>
    <property type="match status" value="1"/>
</dbReference>
<name>A0AAD9TFA9_9ROSI</name>
<evidence type="ECO:0000256" key="2">
    <source>
        <dbReference type="ARBA" id="ARBA00022679"/>
    </source>
</evidence>
<dbReference type="Pfam" id="PF02458">
    <property type="entry name" value="Transferase"/>
    <property type="match status" value="1"/>
</dbReference>
<protein>
    <submittedName>
        <fullName evidence="4">Uncharacterized protein</fullName>
    </submittedName>
</protein>
<organism evidence="4 5">
    <name type="scientific">Dipteronia dyeriana</name>
    <dbReference type="NCBI Taxonomy" id="168575"/>
    <lineage>
        <taxon>Eukaryota</taxon>
        <taxon>Viridiplantae</taxon>
        <taxon>Streptophyta</taxon>
        <taxon>Embryophyta</taxon>
        <taxon>Tracheophyta</taxon>
        <taxon>Spermatophyta</taxon>
        <taxon>Magnoliopsida</taxon>
        <taxon>eudicotyledons</taxon>
        <taxon>Gunneridae</taxon>
        <taxon>Pentapetalae</taxon>
        <taxon>rosids</taxon>
        <taxon>malvids</taxon>
        <taxon>Sapindales</taxon>
        <taxon>Sapindaceae</taxon>
        <taxon>Hippocastanoideae</taxon>
        <taxon>Acereae</taxon>
        <taxon>Dipteronia</taxon>
    </lineage>
</organism>
<reference evidence="4" key="1">
    <citation type="journal article" date="2023" name="Plant J.">
        <title>Genome sequences and population genomics provide insights into the demographic history, inbreeding, and mutation load of two 'living fossil' tree species of Dipteronia.</title>
        <authorList>
            <person name="Feng Y."/>
            <person name="Comes H.P."/>
            <person name="Chen J."/>
            <person name="Zhu S."/>
            <person name="Lu R."/>
            <person name="Zhang X."/>
            <person name="Li P."/>
            <person name="Qiu J."/>
            <person name="Olsen K.M."/>
            <person name="Qiu Y."/>
        </authorList>
    </citation>
    <scope>NUCLEOTIDE SEQUENCE</scope>
    <source>
        <strain evidence="4">KIB01</strain>
    </source>
</reference>
<dbReference type="InterPro" id="IPR023213">
    <property type="entry name" value="CAT-like_dom_sf"/>
</dbReference>
<evidence type="ECO:0000313" key="4">
    <source>
        <dbReference type="EMBL" id="KAK2635047.1"/>
    </source>
</evidence>
<dbReference type="AlphaFoldDB" id="A0AAD9TFA9"/>
<dbReference type="Proteomes" id="UP001280121">
    <property type="component" value="Unassembled WGS sequence"/>
</dbReference>
<keyword evidence="2" id="KW-0808">Transferase</keyword>
<keyword evidence="5" id="KW-1185">Reference proteome</keyword>
<comment type="similarity">
    <text evidence="1">Belongs to the plant acyltransferase family.</text>
</comment>
<dbReference type="GO" id="GO:0016746">
    <property type="term" value="F:acyltransferase activity"/>
    <property type="evidence" value="ECO:0007669"/>
    <property type="project" value="UniProtKB-KW"/>
</dbReference>
<evidence type="ECO:0000256" key="3">
    <source>
        <dbReference type="ARBA" id="ARBA00023315"/>
    </source>
</evidence>
<evidence type="ECO:0000313" key="5">
    <source>
        <dbReference type="Proteomes" id="UP001280121"/>
    </source>
</evidence>
<sequence>MDCFTFSMYINGWAKTHKVGVNDVDIPDSECADTLFPARELSWNKLPEITKSETVTKRFLFEAETISKLKDEAMSGCGFTYSQPSTVEVMTALIWRAQHNLSKIRAPKEFCDIDANEFERLNIRKNTRELLRKLFHND</sequence>
<proteinExistence type="inferred from homology"/>
<dbReference type="PANTHER" id="PTHR31623">
    <property type="entry name" value="F21J9.9"/>
    <property type="match status" value="1"/>
</dbReference>
<dbReference type="Gene3D" id="3.30.559.10">
    <property type="entry name" value="Chloramphenicol acetyltransferase-like domain"/>
    <property type="match status" value="1"/>
</dbReference>
<keyword evidence="3" id="KW-0012">Acyltransferase</keyword>